<name>A0A8I7B4L2_HORVV</name>
<evidence type="ECO:0000256" key="2">
    <source>
        <dbReference type="ARBA" id="ARBA00022679"/>
    </source>
</evidence>
<evidence type="ECO:0000259" key="4">
    <source>
        <dbReference type="Pfam" id="PF00891"/>
    </source>
</evidence>
<feature type="domain" description="O-methyltransferase dimerisation" evidence="5">
    <location>
        <begin position="74"/>
        <end position="167"/>
    </location>
</feature>
<evidence type="ECO:0000313" key="6">
    <source>
        <dbReference type="EnsemblPlants" id="HORVU.MOREX.r3.3HG0224510.1"/>
    </source>
</evidence>
<dbReference type="InterPro" id="IPR036390">
    <property type="entry name" value="WH_DNA-bd_sf"/>
</dbReference>
<dbReference type="FunFam" id="1.10.10.10:FF:000357">
    <property type="entry name" value="Caffeic acid 3-O-methyltransferase"/>
    <property type="match status" value="1"/>
</dbReference>
<dbReference type="Gene3D" id="1.10.10.10">
    <property type="entry name" value="Winged helix-like DNA-binding domain superfamily/Winged helix DNA-binding domain"/>
    <property type="match status" value="1"/>
</dbReference>
<dbReference type="Pfam" id="PF00891">
    <property type="entry name" value="Methyltransf_2"/>
    <property type="match status" value="1"/>
</dbReference>
<evidence type="ECO:0000259" key="5">
    <source>
        <dbReference type="Pfam" id="PF08100"/>
    </source>
</evidence>
<keyword evidence="7" id="KW-1185">Reference proteome</keyword>
<dbReference type="Gene3D" id="3.40.50.150">
    <property type="entry name" value="Vaccinia Virus protein VP39"/>
    <property type="match status" value="1"/>
</dbReference>
<dbReference type="InterPro" id="IPR001077">
    <property type="entry name" value="COMT_C"/>
</dbReference>
<dbReference type="GO" id="GO:0046983">
    <property type="term" value="F:protein dimerization activity"/>
    <property type="evidence" value="ECO:0007669"/>
    <property type="project" value="InterPro"/>
</dbReference>
<keyword evidence="2" id="KW-0808">Transferase</keyword>
<dbReference type="GO" id="GO:0008171">
    <property type="term" value="F:O-methyltransferase activity"/>
    <property type="evidence" value="ECO:0000318"/>
    <property type="project" value="GO_Central"/>
</dbReference>
<dbReference type="Proteomes" id="UP000011116">
    <property type="component" value="Chromosome 3H"/>
</dbReference>
<dbReference type="Gramene" id="HORVU.MOREX.r3.3HG0224510.1">
    <property type="protein sequence ID" value="HORVU.MOREX.r3.3HG0224510.1"/>
    <property type="gene ID" value="HORVU.MOREX.r3.3HG0224510"/>
</dbReference>
<proteinExistence type="predicted"/>
<reference evidence="6" key="2">
    <citation type="submission" date="2020-10" db="EMBL/GenBank/DDBJ databases">
        <authorList>
            <person name="Scholz U."/>
            <person name="Mascher M."/>
            <person name="Fiebig A."/>
        </authorList>
    </citation>
    <scope>NUCLEOTIDE SEQUENCE [LARGE SCALE GENOMIC DNA]</scope>
    <source>
        <strain evidence="6">cv. Morex</strain>
    </source>
</reference>
<feature type="domain" description="O-methyltransferase C-terminal" evidence="4">
    <location>
        <begin position="190"/>
        <end position="395"/>
    </location>
</feature>
<dbReference type="InterPro" id="IPR012967">
    <property type="entry name" value="COMT_dimerisation"/>
</dbReference>
<dbReference type="InterPro" id="IPR029063">
    <property type="entry name" value="SAM-dependent_MTases_sf"/>
</dbReference>
<dbReference type="GO" id="GO:0032259">
    <property type="term" value="P:methylation"/>
    <property type="evidence" value="ECO:0000318"/>
    <property type="project" value="GO_Central"/>
</dbReference>
<evidence type="ECO:0000256" key="1">
    <source>
        <dbReference type="ARBA" id="ARBA00022603"/>
    </source>
</evidence>
<sequence length="415" mass="45332">MMMNHRPVGSLVIRQGTLLIYIPPSYSFYPFKLHNHRKQSQTQGGLVMENRENIVACRNPTAGDDEEATWSHAWGLISGFAVSLTLKTAVELGLIDALTNAAGRAMTVDDLAAQLPAPNKAQAAASVDRLLRLLAAFDVVRCSTETGPDGEAVRKYTPAPVCRWLTSNHSDGSLAPLALFAVDQDYLPTWNQLGAAVVGGVPPPFERAHGVPLFQYMGKNPRLSGVFNQAMFHMSVKVISKMVERFDGFDGVGVLVDVGGGTGAALEMITSRHKHIRGINFDLPYVISQAPSLPGVENIGGNMFESIPTGDAIFLKWILHLQNDDACIKILKNCHRALPASGKVIVVEIVLPATTEATREAQDMFLLDVIMFNNLEGGKERTEQDFVNMARLSGFDGAFRSTYIFGNFWALEFNK</sequence>
<accession>A0A8I7B4L2</accession>
<dbReference type="SMR" id="A0A8I7B4L2"/>
<dbReference type="InterPro" id="IPR016461">
    <property type="entry name" value="COMT-like"/>
</dbReference>
<dbReference type="GO" id="GO:0008757">
    <property type="term" value="F:S-adenosylmethionine-dependent methyltransferase activity"/>
    <property type="evidence" value="ECO:0000318"/>
    <property type="project" value="GO_Central"/>
</dbReference>
<evidence type="ECO:0000313" key="7">
    <source>
        <dbReference type="Proteomes" id="UP000011116"/>
    </source>
</evidence>
<evidence type="ECO:0000256" key="3">
    <source>
        <dbReference type="ARBA" id="ARBA00022691"/>
    </source>
</evidence>
<dbReference type="EnsemblPlants" id="HORVU.MOREX.r3.3HG0224510.1">
    <property type="protein sequence ID" value="HORVU.MOREX.r3.3HG0224510.1"/>
    <property type="gene ID" value="HORVU.MOREX.r3.3HG0224510"/>
</dbReference>
<dbReference type="PROSITE" id="PS51683">
    <property type="entry name" value="SAM_OMT_II"/>
    <property type="match status" value="1"/>
</dbReference>
<organism evidence="6 7">
    <name type="scientific">Hordeum vulgare subsp. vulgare</name>
    <name type="common">Domesticated barley</name>
    <dbReference type="NCBI Taxonomy" id="112509"/>
    <lineage>
        <taxon>Eukaryota</taxon>
        <taxon>Viridiplantae</taxon>
        <taxon>Streptophyta</taxon>
        <taxon>Embryophyta</taxon>
        <taxon>Tracheophyta</taxon>
        <taxon>Spermatophyta</taxon>
        <taxon>Magnoliopsida</taxon>
        <taxon>Liliopsida</taxon>
        <taxon>Poales</taxon>
        <taxon>Poaceae</taxon>
        <taxon>BOP clade</taxon>
        <taxon>Pooideae</taxon>
        <taxon>Triticodae</taxon>
        <taxon>Triticeae</taxon>
        <taxon>Hordeinae</taxon>
        <taxon>Hordeum</taxon>
    </lineage>
</organism>
<dbReference type="Gramene" id="HORVU.MOREX.r2.3HG0186290.1">
    <property type="protein sequence ID" value="HORVU.MOREX.r2.3HG0186290.1"/>
    <property type="gene ID" value="HORVU.MOREX.r2.3HG0186290"/>
</dbReference>
<keyword evidence="3" id="KW-0949">S-adenosyl-L-methionine</keyword>
<dbReference type="InterPro" id="IPR036388">
    <property type="entry name" value="WH-like_DNA-bd_sf"/>
</dbReference>
<protein>
    <submittedName>
        <fullName evidence="6">Uncharacterized protein</fullName>
    </submittedName>
</protein>
<gene>
    <name evidence="6" type="primary">LOC123439239</name>
</gene>
<dbReference type="PANTHER" id="PTHR11746">
    <property type="entry name" value="O-METHYLTRANSFERASE"/>
    <property type="match status" value="1"/>
</dbReference>
<reference evidence="6" key="3">
    <citation type="submission" date="2022-01" db="UniProtKB">
        <authorList>
            <consortium name="EnsemblPlants"/>
        </authorList>
    </citation>
    <scope>IDENTIFICATION</scope>
    <source>
        <strain evidence="6">subsp. vulgare</strain>
    </source>
</reference>
<keyword evidence="1" id="KW-0489">Methyltransferase</keyword>
<dbReference type="SUPFAM" id="SSF53335">
    <property type="entry name" value="S-adenosyl-L-methionine-dependent methyltransferases"/>
    <property type="match status" value="1"/>
</dbReference>
<dbReference type="Pfam" id="PF08100">
    <property type="entry name" value="Dimerisation"/>
    <property type="match status" value="1"/>
</dbReference>
<reference evidence="7" key="1">
    <citation type="journal article" date="2012" name="Nature">
        <title>A physical, genetic and functional sequence assembly of the barley genome.</title>
        <authorList>
            <consortium name="The International Barley Genome Sequencing Consortium"/>
            <person name="Mayer K.F."/>
            <person name="Waugh R."/>
            <person name="Brown J.W."/>
            <person name="Schulman A."/>
            <person name="Langridge P."/>
            <person name="Platzer M."/>
            <person name="Fincher G.B."/>
            <person name="Muehlbauer G.J."/>
            <person name="Sato K."/>
            <person name="Close T.J."/>
            <person name="Wise R.P."/>
            <person name="Stein N."/>
        </authorList>
    </citation>
    <scope>NUCLEOTIDE SEQUENCE [LARGE SCALE GENOMIC DNA]</scope>
    <source>
        <strain evidence="7">cv. Morex</strain>
    </source>
</reference>
<dbReference type="AlphaFoldDB" id="A0A8I7B4L2"/>
<dbReference type="SUPFAM" id="SSF46785">
    <property type="entry name" value="Winged helix' DNA-binding domain"/>
    <property type="match status" value="1"/>
</dbReference>